<dbReference type="InterPro" id="IPR020806">
    <property type="entry name" value="PKS_PP-bd"/>
</dbReference>
<dbReference type="Pfam" id="PF00550">
    <property type="entry name" value="PP-binding"/>
    <property type="match status" value="1"/>
</dbReference>
<dbReference type="InterPro" id="IPR042104">
    <property type="entry name" value="PKS_dehydratase_sf"/>
</dbReference>
<evidence type="ECO:0000256" key="8">
    <source>
        <dbReference type="ARBA" id="ARBA00023315"/>
    </source>
</evidence>
<dbReference type="InterPro" id="IPR049552">
    <property type="entry name" value="PKS_DH_N"/>
</dbReference>
<dbReference type="Gene3D" id="3.40.50.720">
    <property type="entry name" value="NAD(P)-binding Rossmann-like Domain"/>
    <property type="match status" value="1"/>
</dbReference>
<evidence type="ECO:0000259" key="13">
    <source>
        <dbReference type="PROSITE" id="PS52019"/>
    </source>
</evidence>
<dbReference type="InterPro" id="IPR009081">
    <property type="entry name" value="PP-bd_ACP"/>
</dbReference>
<evidence type="ECO:0000256" key="3">
    <source>
        <dbReference type="ARBA" id="ARBA00022450"/>
    </source>
</evidence>
<dbReference type="InterPro" id="IPR050091">
    <property type="entry name" value="PKS_NRPS_Biosynth_Enz"/>
</dbReference>
<dbReference type="InterPro" id="IPR049900">
    <property type="entry name" value="PKS_mFAS_DH"/>
</dbReference>
<feature type="domain" description="Carrier" evidence="11">
    <location>
        <begin position="1619"/>
        <end position="1694"/>
    </location>
</feature>
<evidence type="ECO:0000256" key="7">
    <source>
        <dbReference type="ARBA" id="ARBA00023268"/>
    </source>
</evidence>
<dbReference type="Gene3D" id="3.40.366.10">
    <property type="entry name" value="Malonyl-Coenzyme A Acyl Carrier Protein, domain 2"/>
    <property type="match status" value="1"/>
</dbReference>
<dbReference type="Pfam" id="PF16197">
    <property type="entry name" value="KAsynt_C_assoc"/>
    <property type="match status" value="1"/>
</dbReference>
<evidence type="ECO:0000256" key="5">
    <source>
        <dbReference type="ARBA" id="ARBA00022679"/>
    </source>
</evidence>
<dbReference type="Pfam" id="PF14765">
    <property type="entry name" value="PS-DH"/>
    <property type="match status" value="1"/>
</dbReference>
<keyword evidence="5" id="KW-0808">Transferase</keyword>
<dbReference type="Pfam" id="PF02801">
    <property type="entry name" value="Ketoacyl-synt_C"/>
    <property type="match status" value="1"/>
</dbReference>
<dbReference type="InterPro" id="IPR014043">
    <property type="entry name" value="Acyl_transferase_dom"/>
</dbReference>
<dbReference type="SMART" id="SM00825">
    <property type="entry name" value="PKS_KS"/>
    <property type="match status" value="1"/>
</dbReference>
<dbReference type="InterPro" id="IPR020802">
    <property type="entry name" value="TesA-like"/>
</dbReference>
<keyword evidence="4" id="KW-0597">Phosphoprotein</keyword>
<dbReference type="SUPFAM" id="SSF53901">
    <property type="entry name" value="Thiolase-like"/>
    <property type="match status" value="1"/>
</dbReference>
<keyword evidence="15" id="KW-1185">Reference proteome</keyword>
<dbReference type="SUPFAM" id="SSF53474">
    <property type="entry name" value="alpha/beta-Hydrolases"/>
    <property type="match status" value="1"/>
</dbReference>
<dbReference type="Pfam" id="PF00975">
    <property type="entry name" value="Thioesterase"/>
    <property type="match status" value="1"/>
</dbReference>
<gene>
    <name evidence="14" type="ORF">ACFQZM_10950</name>
</gene>
<dbReference type="InterPro" id="IPR016035">
    <property type="entry name" value="Acyl_Trfase/lysoPLipase"/>
</dbReference>
<evidence type="ECO:0000256" key="4">
    <source>
        <dbReference type="ARBA" id="ARBA00022553"/>
    </source>
</evidence>
<dbReference type="InterPro" id="IPR014031">
    <property type="entry name" value="Ketoacyl_synth_C"/>
</dbReference>
<dbReference type="Pfam" id="PF22953">
    <property type="entry name" value="SpnB_Rossmann"/>
    <property type="match status" value="1"/>
</dbReference>
<dbReference type="Pfam" id="PF00698">
    <property type="entry name" value="Acyl_transf_1"/>
    <property type="match status" value="1"/>
</dbReference>
<dbReference type="PROSITE" id="PS00606">
    <property type="entry name" value="KS3_1"/>
    <property type="match status" value="1"/>
</dbReference>
<dbReference type="PANTHER" id="PTHR43775">
    <property type="entry name" value="FATTY ACID SYNTHASE"/>
    <property type="match status" value="1"/>
</dbReference>
<dbReference type="Pfam" id="PF21089">
    <property type="entry name" value="PKS_DH_N"/>
    <property type="match status" value="1"/>
</dbReference>
<dbReference type="SUPFAM" id="SSF51735">
    <property type="entry name" value="NAD(P)-binding Rossmann-fold domains"/>
    <property type="match status" value="2"/>
</dbReference>
<dbReference type="InterPro" id="IPR020841">
    <property type="entry name" value="PKS_Beta-ketoAc_synthase_dom"/>
</dbReference>
<feature type="compositionally biased region" description="Low complexity" evidence="10">
    <location>
        <begin position="1700"/>
        <end position="1718"/>
    </location>
</feature>
<dbReference type="CDD" id="cd00833">
    <property type="entry name" value="PKS"/>
    <property type="match status" value="1"/>
</dbReference>
<feature type="domain" description="PKS/mFAS DH" evidence="13">
    <location>
        <begin position="891"/>
        <end position="1163"/>
    </location>
</feature>
<dbReference type="Gene3D" id="3.40.50.1820">
    <property type="entry name" value="alpha/beta hydrolase"/>
    <property type="match status" value="1"/>
</dbReference>
<feature type="region of interest" description="N-terminal hotdog fold" evidence="9">
    <location>
        <begin position="891"/>
        <end position="1014"/>
    </location>
</feature>
<evidence type="ECO:0000256" key="10">
    <source>
        <dbReference type="SAM" id="MobiDB-lite"/>
    </source>
</evidence>
<sequence length="2009" mass="209466">MADTDPKLVAALRASLKETEKLRTRNRALESASREPIAIVGMTCRYPGAASPAELWRMVADGVDAVSGFPSGRGWDEAAIYDPEPGRPGKTYAREGGFLHDAAEFDPEFFGIGPNEALTMDPQQRLLLEASWEALERAGIDPTSLKGSATGVFAGMMYHDYTYNNSTGAIASGRVAYSLGLEGPAVTVDTACSSSLVALHWAIQALRTRECSLALVGGVTVMATPETFVEFSRQRGLSADGRCKSYAAAADGTGWGEGVGMLVVERLEDARRNGHPVLAVVRGSAVNQDGASNGLTAPNGPSQRRVIRQALAAARVSADQVDLVEGHGTGTTLGDPIEAQALLATYGRERERPLWLGSIKSNIGHTQAAAGVAGIIKVVEAIRHGVMPRTLHVDEPTPAVDWSAGNVRLLTEPRPWPSEGRPRRGAVSSFGISGTNAHVIIEEAPPVEDDAEPAALAAGPVLWTLSARSTAALRAQAERLHAHLDQHPDLTPADVGLSLATGRAALEHRAAIVGEGRAELVAGLAALAGGGASPSVVTGKAREGKLAFLFTGQGSQRVGMGRELYETFPAFAAAFDEVCAALELPLKDVVWDDEEALNRTEFTQPAIFALEVALFRLIESWGIRPDFLAGHSIGELAAAHVAGVFGLEDAARLITARGRLMQALPSGGAMVAIQATEDEVTPHLTDEVGIAAVNSPSSIVISGTEDAVAAVAAHFTDRKTTRLTVSHAFHSPLMDPMLDDFRKVAETVTYGKPTIRLAKDVSSADYWVRHVRDAVRFADDVRHLEGAGVTRFLEIGPDGVLAAMARPTAPDAVTAAALRRDRPEAATLLMAVANLHVTGSSPDWGAVFAGSGARRADLPTYPFQRRRFWLAEPLDGGGGDAASMGLTAVGHPLLGAEVAVPDSETVVFTGRLSTDTQPWLADHEVLGATLLPGTAFVELAVRAGDQVGCGVLDELTLHAPLVLPERGGAGLRVTVGDPSDDAGRRPIAVHSRSGEDGEWVLHAEGVLAPEGTAATAPSDLAQWPPPGAVELGVDGAYERLHELGYAYGPVFQGLKAAWRAGDETYAEVALDDEAGAERFVLHPALLDSALHALMLDPGEDDAAALPFVWSGVRLHVSGAAAARVRLAPKGEGEMEITVADAQGRPVAHVESLIVRRVTLDQLAPAQAGPGDSLFHIEWEPVPAPIVLAPASDWVRVADLAEVPGRVPATVVLTLPAGTDGGVAEAVRTVTSDVLRTVQAWLAEERFADSRLMVVTRADDLAHAAVWGLVRAARAEDPDRFALLDIDTPDGSDGLDDDGLARAVASGEPELRLRGGELSVPRLVRTPPAAERDAAWDRPGTVLVTGGTGGLGALLARHLVAEHGVRDLLLTSRRGADADGAAALRDELAGLGAAVEIAACDVADRDALEALLRGRTLAAVLHTAGVLADGMIGGLTPGDLDRVFRPKVDGALHLHELTRDQDLGAFVLFSSAAGVFGSPGQGNYAAANTFVDALARRRRAEGLPAQSLAWGLWAADGGGMAQGLTEADLGRMRRQGMPALSAAEGLALFDLASARPEPVLVPMGLDVRALRAGTGGEPPVLLRGLVPPSRRRAGGTGGAAADPEALRRALAALPPERREDELRDLVLTLASAVLGHDAPDAVDPDRAFLESGFDSLAAMELRTALNATTGLKLPAMAVFDAKNPAGLARRVADEMAPRLSGAAGTAPATGADAGAGTGTDETVTELFKRAVRAGDTSGAVALMSAVAALRPRFTAPATAPALRPGEEPGDSAPPVVPRAVRLADGPGRPRLICLATPMAGGGVHQHARLGAEFRGVRHVSALPLPGFGRDEPLPGSADALARVLAEAVLDAADGEPFALLGYSSGGIIAHLLARHLEDAAGAPPAGLVLVDTFRVDDEAMNVGFGQLMSSLLTMESAYGGYDAARLSAMIHYFDVLAGFDPSGPAAPTLFVQAAEPFVEPPEGTDPAEMLARPWDPAHTLRTVPGDHFTLGQDNAPMTAEAIGGWLDALG</sequence>
<organism evidence="14 15">
    <name type="scientific">Actinomadura fibrosa</name>
    <dbReference type="NCBI Taxonomy" id="111802"/>
    <lineage>
        <taxon>Bacteria</taxon>
        <taxon>Bacillati</taxon>
        <taxon>Actinomycetota</taxon>
        <taxon>Actinomycetes</taxon>
        <taxon>Streptosporangiales</taxon>
        <taxon>Thermomonosporaceae</taxon>
        <taxon>Actinomadura</taxon>
    </lineage>
</organism>
<dbReference type="Pfam" id="PF08659">
    <property type="entry name" value="KR"/>
    <property type="match status" value="1"/>
</dbReference>
<dbReference type="SUPFAM" id="SSF47336">
    <property type="entry name" value="ACP-like"/>
    <property type="match status" value="1"/>
</dbReference>
<evidence type="ECO:0000313" key="15">
    <source>
        <dbReference type="Proteomes" id="UP001597063"/>
    </source>
</evidence>
<dbReference type="Pfam" id="PF00109">
    <property type="entry name" value="ketoacyl-synt"/>
    <property type="match status" value="1"/>
</dbReference>
<evidence type="ECO:0000313" key="14">
    <source>
        <dbReference type="EMBL" id="MFD0685018.1"/>
    </source>
</evidence>
<dbReference type="PROSITE" id="PS52019">
    <property type="entry name" value="PKS_MFAS_DH"/>
    <property type="match status" value="1"/>
</dbReference>
<dbReference type="SMART" id="SM00827">
    <property type="entry name" value="PKS_AT"/>
    <property type="match status" value="1"/>
</dbReference>
<evidence type="ECO:0000259" key="12">
    <source>
        <dbReference type="PROSITE" id="PS52004"/>
    </source>
</evidence>
<dbReference type="InterPro" id="IPR015083">
    <property type="entry name" value="NorB/c/GfsB-D-like_docking"/>
</dbReference>
<dbReference type="PROSITE" id="PS50075">
    <property type="entry name" value="CARRIER"/>
    <property type="match status" value="1"/>
</dbReference>
<dbReference type="InterPro" id="IPR032821">
    <property type="entry name" value="PKS_assoc"/>
</dbReference>
<feature type="domain" description="Ketosynthase family 3 (KS3)" evidence="12">
    <location>
        <begin position="34"/>
        <end position="443"/>
    </location>
</feature>
<evidence type="ECO:0000256" key="2">
    <source>
        <dbReference type="ARBA" id="ARBA00004792"/>
    </source>
</evidence>
<feature type="active site" description="Proton donor; for dehydratase activity" evidence="9">
    <location>
        <position position="1087"/>
    </location>
</feature>
<feature type="active site" description="Proton acceptor; for dehydratase activity" evidence="9">
    <location>
        <position position="923"/>
    </location>
</feature>
<dbReference type="InterPro" id="IPR001227">
    <property type="entry name" value="Ac_transferase_dom_sf"/>
</dbReference>
<dbReference type="InterPro" id="IPR016036">
    <property type="entry name" value="Malonyl_transacylase_ACP-bd"/>
</dbReference>
<dbReference type="InterPro" id="IPR006162">
    <property type="entry name" value="Ppantetheine_attach_site"/>
</dbReference>
<dbReference type="SUPFAM" id="SSF55048">
    <property type="entry name" value="Probable ACP-binding domain of malonyl-CoA ACP transacylase"/>
    <property type="match status" value="1"/>
</dbReference>
<dbReference type="CDD" id="cd08956">
    <property type="entry name" value="KR_3_FAS_SDR_x"/>
    <property type="match status" value="1"/>
</dbReference>
<dbReference type="SMART" id="SM00824">
    <property type="entry name" value="PKS_TE"/>
    <property type="match status" value="1"/>
</dbReference>
<keyword evidence="7" id="KW-0511">Multifunctional enzyme</keyword>
<feature type="region of interest" description="C-terminal hotdog fold" evidence="9">
    <location>
        <begin position="1028"/>
        <end position="1163"/>
    </location>
</feature>
<dbReference type="EMBL" id="JBHTGP010000006">
    <property type="protein sequence ID" value="MFD0685018.1"/>
    <property type="molecule type" value="Genomic_DNA"/>
</dbReference>
<reference evidence="15" key="1">
    <citation type="journal article" date="2019" name="Int. J. Syst. Evol. Microbiol.">
        <title>The Global Catalogue of Microorganisms (GCM) 10K type strain sequencing project: providing services to taxonomists for standard genome sequencing and annotation.</title>
        <authorList>
            <consortium name="The Broad Institute Genomics Platform"/>
            <consortium name="The Broad Institute Genome Sequencing Center for Infectious Disease"/>
            <person name="Wu L."/>
            <person name="Ma J."/>
        </authorList>
    </citation>
    <scope>NUCLEOTIDE SEQUENCE [LARGE SCALE GENOMIC DNA]</scope>
    <source>
        <strain evidence="15">JCM 9371</strain>
    </source>
</reference>
<dbReference type="InterPro" id="IPR049551">
    <property type="entry name" value="PKS_DH_C"/>
</dbReference>
<dbReference type="SMART" id="SM00822">
    <property type="entry name" value="PKS_KR"/>
    <property type="match status" value="1"/>
</dbReference>
<dbReference type="SMART" id="SM00823">
    <property type="entry name" value="PKS_PP"/>
    <property type="match status" value="1"/>
</dbReference>
<keyword evidence="6" id="KW-0045">Antibiotic biosynthesis</keyword>
<dbReference type="Gene3D" id="3.40.47.10">
    <property type="match status" value="1"/>
</dbReference>
<dbReference type="SMART" id="SM00826">
    <property type="entry name" value="PKS_DH"/>
    <property type="match status" value="1"/>
</dbReference>
<evidence type="ECO:0000256" key="6">
    <source>
        <dbReference type="ARBA" id="ARBA00023194"/>
    </source>
</evidence>
<dbReference type="PANTHER" id="PTHR43775:SF51">
    <property type="entry name" value="INACTIVE PHENOLPHTHIOCEROL SYNTHESIS POLYKETIDE SYNTHASE TYPE I PKS1-RELATED"/>
    <property type="match status" value="1"/>
</dbReference>
<evidence type="ECO:0000256" key="1">
    <source>
        <dbReference type="ARBA" id="ARBA00001957"/>
    </source>
</evidence>
<protein>
    <submittedName>
        <fullName evidence="14">SDR family NAD(P)-dependent oxidoreductase</fullName>
    </submittedName>
</protein>
<dbReference type="InterPro" id="IPR001031">
    <property type="entry name" value="Thioesterase"/>
</dbReference>
<dbReference type="RefSeq" id="WP_378322382.1">
    <property type="nucleotide sequence ID" value="NZ_JBHTGP010000006.1"/>
</dbReference>
<keyword evidence="8" id="KW-0012">Acyltransferase</keyword>
<dbReference type="Gene3D" id="3.30.70.3290">
    <property type="match status" value="1"/>
</dbReference>
<dbReference type="InterPro" id="IPR029058">
    <property type="entry name" value="AB_hydrolase_fold"/>
</dbReference>
<dbReference type="InterPro" id="IPR018201">
    <property type="entry name" value="Ketoacyl_synth_AS"/>
</dbReference>
<dbReference type="Gene3D" id="1.10.1200.10">
    <property type="entry name" value="ACP-like"/>
    <property type="match status" value="1"/>
</dbReference>
<comment type="pathway">
    <text evidence="2">Antibiotic biosynthesis.</text>
</comment>
<dbReference type="InterPro" id="IPR057326">
    <property type="entry name" value="KR_dom"/>
</dbReference>
<dbReference type="Proteomes" id="UP001597063">
    <property type="component" value="Unassembled WGS sequence"/>
</dbReference>
<evidence type="ECO:0000256" key="9">
    <source>
        <dbReference type="PROSITE-ProRule" id="PRU01363"/>
    </source>
</evidence>
<feature type="region of interest" description="Disordered" evidence="10">
    <location>
        <begin position="1699"/>
        <end position="1718"/>
    </location>
</feature>
<comment type="cofactor">
    <cofactor evidence="1">
        <name>pantetheine 4'-phosphate</name>
        <dbReference type="ChEBI" id="CHEBI:47942"/>
    </cofactor>
</comment>
<dbReference type="SUPFAM" id="SSF52151">
    <property type="entry name" value="FabD/lysophospholipase-like"/>
    <property type="match status" value="1"/>
</dbReference>
<dbReference type="InterPro" id="IPR055123">
    <property type="entry name" value="SpnB-like_Rossmann"/>
</dbReference>
<dbReference type="Pfam" id="PF08990">
    <property type="entry name" value="Docking"/>
    <property type="match status" value="1"/>
</dbReference>
<dbReference type="InterPro" id="IPR013968">
    <property type="entry name" value="PKS_KR"/>
</dbReference>
<evidence type="ECO:0000259" key="11">
    <source>
        <dbReference type="PROSITE" id="PS50075"/>
    </source>
</evidence>
<dbReference type="InterPro" id="IPR014030">
    <property type="entry name" value="Ketoacyl_synth_N"/>
</dbReference>
<proteinExistence type="predicted"/>
<dbReference type="PROSITE" id="PS00012">
    <property type="entry name" value="PHOSPHOPANTETHEINE"/>
    <property type="match status" value="1"/>
</dbReference>
<dbReference type="PROSITE" id="PS52004">
    <property type="entry name" value="KS3_2"/>
    <property type="match status" value="1"/>
</dbReference>
<dbReference type="InterPro" id="IPR016039">
    <property type="entry name" value="Thiolase-like"/>
</dbReference>
<name>A0ABW2XHT1_9ACTN</name>
<accession>A0ABW2XHT1</accession>
<dbReference type="InterPro" id="IPR036736">
    <property type="entry name" value="ACP-like_sf"/>
</dbReference>
<dbReference type="InterPro" id="IPR036291">
    <property type="entry name" value="NAD(P)-bd_dom_sf"/>
</dbReference>
<keyword evidence="3" id="KW-0596">Phosphopantetheine</keyword>
<comment type="caution">
    <text evidence="14">The sequence shown here is derived from an EMBL/GenBank/DDBJ whole genome shotgun (WGS) entry which is preliminary data.</text>
</comment>
<dbReference type="Gene3D" id="3.10.129.110">
    <property type="entry name" value="Polyketide synthase dehydratase"/>
    <property type="match status" value="1"/>
</dbReference>
<dbReference type="InterPro" id="IPR020807">
    <property type="entry name" value="PKS_DH"/>
</dbReference>